<dbReference type="PROSITE" id="PS51272">
    <property type="entry name" value="SLH"/>
    <property type="match status" value="3"/>
</dbReference>
<feature type="region of interest" description="Disordered" evidence="2">
    <location>
        <begin position="1062"/>
        <end position="1083"/>
    </location>
</feature>
<gene>
    <name evidence="6" type="ORF">GCM10010913_22400</name>
</gene>
<dbReference type="SMART" id="SM00327">
    <property type="entry name" value="VWA"/>
    <property type="match status" value="1"/>
</dbReference>
<dbReference type="Proteomes" id="UP000608420">
    <property type="component" value="Unassembled WGS sequence"/>
</dbReference>
<dbReference type="Gene3D" id="3.10.20.320">
    <property type="entry name" value="Putative peptidoglycan bound protein (lpxtg motif)"/>
    <property type="match status" value="6"/>
</dbReference>
<feature type="domain" description="SLH" evidence="5">
    <location>
        <begin position="1144"/>
        <end position="1201"/>
    </location>
</feature>
<dbReference type="Pfam" id="PF00092">
    <property type="entry name" value="VWA"/>
    <property type="match status" value="1"/>
</dbReference>
<feature type="domain" description="VWFA" evidence="4">
    <location>
        <begin position="74"/>
        <end position="305"/>
    </location>
</feature>
<dbReference type="InterPro" id="IPR009459">
    <property type="entry name" value="MucBP_dom"/>
</dbReference>
<evidence type="ECO:0000256" key="3">
    <source>
        <dbReference type="SAM" id="SignalP"/>
    </source>
</evidence>
<feature type="domain" description="SLH" evidence="5">
    <location>
        <begin position="1080"/>
        <end position="1143"/>
    </location>
</feature>
<evidence type="ECO:0000313" key="6">
    <source>
        <dbReference type="EMBL" id="GGG00117.1"/>
    </source>
</evidence>
<dbReference type="SUPFAM" id="SSF53300">
    <property type="entry name" value="vWA-like"/>
    <property type="match status" value="1"/>
</dbReference>
<feature type="compositionally biased region" description="Low complexity" evidence="2">
    <location>
        <begin position="1064"/>
        <end position="1078"/>
    </location>
</feature>
<keyword evidence="3" id="KW-0732">Signal</keyword>
<dbReference type="PROSITE" id="PS50234">
    <property type="entry name" value="VWFA"/>
    <property type="match status" value="1"/>
</dbReference>
<dbReference type="Gene3D" id="3.40.50.410">
    <property type="entry name" value="von Willebrand factor, type A domain"/>
    <property type="match status" value="1"/>
</dbReference>
<evidence type="ECO:0000313" key="7">
    <source>
        <dbReference type="Proteomes" id="UP000608420"/>
    </source>
</evidence>
<keyword evidence="7" id="KW-1185">Reference proteome</keyword>
<dbReference type="PANTHER" id="PTHR43308:SF5">
    <property type="entry name" value="S-LAYER PROTEIN _ PEPTIDOGLYCAN ENDO-BETA-N-ACETYLGLUCOSAMINIDASE"/>
    <property type="match status" value="1"/>
</dbReference>
<name>A0ABQ1VVY9_9BACL</name>
<dbReference type="PANTHER" id="PTHR43308">
    <property type="entry name" value="OUTER MEMBRANE PROTEIN ALPHA-RELATED"/>
    <property type="match status" value="1"/>
</dbReference>
<protein>
    <recommendedName>
        <fullName evidence="8">VWA domain-containing protein</fullName>
    </recommendedName>
</protein>
<reference evidence="7" key="1">
    <citation type="journal article" date="2019" name="Int. J. Syst. Evol. Microbiol.">
        <title>The Global Catalogue of Microorganisms (GCM) 10K type strain sequencing project: providing services to taxonomists for standard genome sequencing and annotation.</title>
        <authorList>
            <consortium name="The Broad Institute Genomics Platform"/>
            <consortium name="The Broad Institute Genome Sequencing Center for Infectious Disease"/>
            <person name="Wu L."/>
            <person name="Ma J."/>
        </authorList>
    </citation>
    <scope>NUCLEOTIDE SEQUENCE [LARGE SCALE GENOMIC DNA]</scope>
    <source>
        <strain evidence="7">CGMCC 1.15420</strain>
    </source>
</reference>
<proteinExistence type="predicted"/>
<dbReference type="InterPro" id="IPR036465">
    <property type="entry name" value="vWFA_dom_sf"/>
</dbReference>
<evidence type="ECO:0000259" key="5">
    <source>
        <dbReference type="PROSITE" id="PS51272"/>
    </source>
</evidence>
<keyword evidence="1" id="KW-0677">Repeat</keyword>
<dbReference type="Pfam" id="PF21426">
    <property type="entry name" value="GBS104-like_Ig"/>
    <property type="match status" value="1"/>
</dbReference>
<dbReference type="EMBL" id="BMIW01000014">
    <property type="protein sequence ID" value="GGG00117.1"/>
    <property type="molecule type" value="Genomic_DNA"/>
</dbReference>
<comment type="caution">
    <text evidence="6">The sequence shown here is derived from an EMBL/GenBank/DDBJ whole genome shotgun (WGS) entry which is preliminary data.</text>
</comment>
<accession>A0ABQ1VVY9</accession>
<dbReference type="InterPro" id="IPR001119">
    <property type="entry name" value="SLH_dom"/>
</dbReference>
<organism evidence="6 7">
    <name type="scientific">Paenibacillus aceti</name>
    <dbReference type="NCBI Taxonomy" id="1820010"/>
    <lineage>
        <taxon>Bacteria</taxon>
        <taxon>Bacillati</taxon>
        <taxon>Bacillota</taxon>
        <taxon>Bacilli</taxon>
        <taxon>Bacillales</taxon>
        <taxon>Paenibacillaceae</taxon>
        <taxon>Paenibacillus</taxon>
    </lineage>
</organism>
<sequence>MRSRMRWIVSWLCAISLVIGMPAMASGAGSNGSDPTWPNPGSIKLNKTAEPTGNFGEWKVTLTLEGKQLKTTTDIVLVIDKSGSMNTGTRLTKAKEAAKSFADSLLTSDSGIRLAAVAFSEGKASQVSGFTDASGRADFKKNIDKITASGGTNIQAGLNAADDLLNRSPADKKYIVLLSDGEPTYSYQGTAAENSVWPDNRYNFAITKFDFNSVKGAGNSYKFLDFFGNPNPYRIGSYKVEDNGLPTISHAKLLLKQGISIYSIGLEVGNNNNAEYVLGNSQDRGYYSATSEDLQRVFSEISSDIKFAARDAVVSDPMGEKFNLQPGALNGQDYEVSQGEVVWDEAMETFRWEVGTISEGKPATLSYIVVIDPAANPVSDTLYPTNGKTTIDYTNVYGDPHVEKEFIVPEVKIGHVKILVKGYAVNLDGEPVNAAGEVVSSPDLAEQLYSDYHAVNGENTFPVGGAPISVPSRQIDGYQLKVGDDPTIVTPQAVADNIVKFGYAKVIEKSVTVKYVDRETDRAIADPDVIDNAVVGQHIELEAKSIPGYTPEEPTEYSYLVENKDNNEYIFYYTANEQTVVVKYLEKGTEKELSSPTSVAGKTGEVVKLEAVSVPGYTPEKAEDTYTVKAEGNEYIFYYTANEQTVTVKYLEKGTEKELSSPISVAGKTGEVVNLEAVSVPGYTPEKVKDTYTVKAGENEYIFYYTANEQTVTVKYLEKGTEKELSSPTSVAGKTGEVVKLEAVSIPGYTPEKAEDTYTVKAEGNEYIFYYTANEQTVTVKYLEKGTEKELSSPTSVAGKTGEVVKLEAVSIPGYTPEKAEDTYTVKAGENEYIFYYVQDEQPIEERSVTLHHLEEGTGAVLKDTEIHSGKIGDTLSWTAENITVTDTVYVPVQLNHSYKITDEVVQDYTIYYKKSEPEENLKLTIQYLDRASGEPVAVTDAVYGSEGKVITLLPKAPTVTDAVYVPELESVEYTFSAELEQSYIFYYNKKTPEPAEQTVTVKYLEQGTNHQLANPTTVKGKVGDTLTLTAVSVSGYTPTKSSDTYQIGDSESQEYIFYYTKNSTSGPSPGGSYTSYTPPSPPPPIVPPLPPLPPKLDTENHFDYIQGYPDGMVKPQNNISREEVAAIFYRLMEGESRANYYSTTNSYDDVKSTRWSNKHISTMTNAGIITGYPDGVFKPGQSITRAEFAAIAARFDKLDERESGLFTDISGHWAEKYILSAGNKGWIKGYTDGTFRPNQYITRAEAMSFINSVLNRKVKEDGIHKDAKKWPDNPATSWFYEDVIEATNNHDYSRNADGYEAWDQLKPHRIEP</sequence>
<feature type="signal peptide" evidence="3">
    <location>
        <begin position="1"/>
        <end position="25"/>
    </location>
</feature>
<dbReference type="InterPro" id="IPR049319">
    <property type="entry name" value="GBS104-like_Ig"/>
</dbReference>
<evidence type="ECO:0000256" key="2">
    <source>
        <dbReference type="SAM" id="MobiDB-lite"/>
    </source>
</evidence>
<dbReference type="CDD" id="cd00198">
    <property type="entry name" value="vWFA"/>
    <property type="match status" value="1"/>
</dbReference>
<evidence type="ECO:0000259" key="4">
    <source>
        <dbReference type="PROSITE" id="PS50234"/>
    </source>
</evidence>
<dbReference type="Pfam" id="PF00395">
    <property type="entry name" value="SLH"/>
    <property type="match status" value="3"/>
</dbReference>
<feature type="domain" description="SLH" evidence="5">
    <location>
        <begin position="1202"/>
        <end position="1265"/>
    </location>
</feature>
<dbReference type="InterPro" id="IPR051465">
    <property type="entry name" value="Cell_Envelope_Struct_Comp"/>
</dbReference>
<evidence type="ECO:0008006" key="8">
    <source>
        <dbReference type="Google" id="ProtNLM"/>
    </source>
</evidence>
<feature type="chain" id="PRO_5046302965" description="VWA domain-containing protein" evidence="3">
    <location>
        <begin position="26"/>
        <end position="1313"/>
    </location>
</feature>
<evidence type="ECO:0000256" key="1">
    <source>
        <dbReference type="ARBA" id="ARBA00022737"/>
    </source>
</evidence>
<dbReference type="Pfam" id="PF06458">
    <property type="entry name" value="MucBP"/>
    <property type="match status" value="5"/>
</dbReference>
<dbReference type="InterPro" id="IPR002035">
    <property type="entry name" value="VWF_A"/>
</dbReference>